<evidence type="ECO:0000313" key="2">
    <source>
        <dbReference type="Proteomes" id="UP001244207"/>
    </source>
</evidence>
<gene>
    <name evidence="1" type="ORF">BDZ83DRAFT_618082</name>
</gene>
<reference evidence="1" key="1">
    <citation type="submission" date="2021-12" db="EMBL/GenBank/DDBJ databases">
        <title>Comparative genomics, transcriptomics and evolutionary studies reveal genomic signatures of adaptation to plant cell wall in hemibiotrophic fungi.</title>
        <authorList>
            <consortium name="DOE Joint Genome Institute"/>
            <person name="Baroncelli R."/>
            <person name="Diaz J.F."/>
            <person name="Benocci T."/>
            <person name="Peng M."/>
            <person name="Battaglia E."/>
            <person name="Haridas S."/>
            <person name="Andreopoulos W."/>
            <person name="Labutti K."/>
            <person name="Pangilinan J."/>
            <person name="Floch G.L."/>
            <person name="Makela M.R."/>
            <person name="Henrissat B."/>
            <person name="Grigoriev I.V."/>
            <person name="Crouch J.A."/>
            <person name="De Vries R.P."/>
            <person name="Sukno S.A."/>
            <person name="Thon M.R."/>
        </authorList>
    </citation>
    <scope>NUCLEOTIDE SEQUENCE</scope>
    <source>
        <strain evidence="1">CBS 112980</strain>
    </source>
</reference>
<name>A0AAD8UPH6_GLOAC</name>
<accession>A0AAD8UPH6</accession>
<organism evidence="1 2">
    <name type="scientific">Glomerella acutata</name>
    <name type="common">Colletotrichum acutatum</name>
    <dbReference type="NCBI Taxonomy" id="27357"/>
    <lineage>
        <taxon>Eukaryota</taxon>
        <taxon>Fungi</taxon>
        <taxon>Dikarya</taxon>
        <taxon>Ascomycota</taxon>
        <taxon>Pezizomycotina</taxon>
        <taxon>Sordariomycetes</taxon>
        <taxon>Hypocreomycetidae</taxon>
        <taxon>Glomerellales</taxon>
        <taxon>Glomerellaceae</taxon>
        <taxon>Colletotrichum</taxon>
        <taxon>Colletotrichum acutatum species complex</taxon>
    </lineage>
</organism>
<keyword evidence="2" id="KW-1185">Reference proteome</keyword>
<comment type="caution">
    <text evidence="1">The sequence shown here is derived from an EMBL/GenBank/DDBJ whole genome shotgun (WGS) entry which is preliminary data.</text>
</comment>
<dbReference type="Proteomes" id="UP001244207">
    <property type="component" value="Unassembled WGS sequence"/>
</dbReference>
<proteinExistence type="predicted"/>
<sequence length="55" mass="6495">MVRIREHHSCRSQPQPAILCVPIRTCLEYGELLTAVVRRWAQRSTFNLMSRLQEL</sequence>
<dbReference type="RefSeq" id="XP_060365970.1">
    <property type="nucleotide sequence ID" value="XM_060508058.1"/>
</dbReference>
<dbReference type="AlphaFoldDB" id="A0AAD8UPH6"/>
<dbReference type="GeneID" id="85391957"/>
<protein>
    <submittedName>
        <fullName evidence="1">Uncharacterized protein</fullName>
    </submittedName>
</protein>
<dbReference type="EMBL" id="JAHMHS010000037">
    <property type="protein sequence ID" value="KAK1725915.1"/>
    <property type="molecule type" value="Genomic_DNA"/>
</dbReference>
<evidence type="ECO:0000313" key="1">
    <source>
        <dbReference type="EMBL" id="KAK1725915.1"/>
    </source>
</evidence>